<accession>A0A511XMF8</accession>
<dbReference type="InterPro" id="IPR050498">
    <property type="entry name" value="Ycf3"/>
</dbReference>
<keyword evidence="2" id="KW-0802">TPR repeat</keyword>
<evidence type="ECO:0000256" key="2">
    <source>
        <dbReference type="ARBA" id="ARBA00022803"/>
    </source>
</evidence>
<proteinExistence type="predicted"/>
<dbReference type="Gene3D" id="3.40.50.2000">
    <property type="entry name" value="Glycogen Phosphorylase B"/>
    <property type="match status" value="1"/>
</dbReference>
<dbReference type="PANTHER" id="PTHR44858">
    <property type="entry name" value="TETRATRICOPEPTIDE REPEAT PROTEIN 6"/>
    <property type="match status" value="1"/>
</dbReference>
<evidence type="ECO:0000256" key="1">
    <source>
        <dbReference type="ARBA" id="ARBA00022737"/>
    </source>
</evidence>
<organism evidence="3 4">
    <name type="scientific">Acetobacter oeni</name>
    <dbReference type="NCBI Taxonomy" id="304077"/>
    <lineage>
        <taxon>Bacteria</taxon>
        <taxon>Pseudomonadati</taxon>
        <taxon>Pseudomonadota</taxon>
        <taxon>Alphaproteobacteria</taxon>
        <taxon>Acetobacterales</taxon>
        <taxon>Acetobacteraceae</taxon>
        <taxon>Acetobacter</taxon>
    </lineage>
</organism>
<reference evidence="3 4" key="1">
    <citation type="submission" date="2019-07" db="EMBL/GenBank/DDBJ databases">
        <title>Whole genome shotgun sequence of Acetobacter oeni NBRC 105207.</title>
        <authorList>
            <person name="Hosoyama A."/>
            <person name="Uohara A."/>
            <person name="Ohji S."/>
            <person name="Ichikawa N."/>
        </authorList>
    </citation>
    <scope>NUCLEOTIDE SEQUENCE [LARGE SCALE GENOMIC DNA]</scope>
    <source>
        <strain evidence="3 4">NBRC 105207</strain>
    </source>
</reference>
<dbReference type="SUPFAM" id="SSF48452">
    <property type="entry name" value="TPR-like"/>
    <property type="match status" value="2"/>
</dbReference>
<comment type="caution">
    <text evidence="3">The sequence shown here is derived from an EMBL/GenBank/DDBJ whole genome shotgun (WGS) entry which is preliminary data.</text>
</comment>
<name>A0A511XMF8_9PROT</name>
<keyword evidence="4" id="KW-1185">Reference proteome</keyword>
<dbReference type="Proteomes" id="UP000321746">
    <property type="component" value="Unassembled WGS sequence"/>
</dbReference>
<dbReference type="SMART" id="SM00028">
    <property type="entry name" value="TPR"/>
    <property type="match status" value="5"/>
</dbReference>
<dbReference type="EMBL" id="BJYG01000034">
    <property type="protein sequence ID" value="GEN64135.1"/>
    <property type="molecule type" value="Genomic_DNA"/>
</dbReference>
<evidence type="ECO:0000313" key="3">
    <source>
        <dbReference type="EMBL" id="GEN64135.1"/>
    </source>
</evidence>
<dbReference type="RefSeq" id="WP_146890048.1">
    <property type="nucleotide sequence ID" value="NZ_BJYG01000034.1"/>
</dbReference>
<dbReference type="Pfam" id="PF13432">
    <property type="entry name" value="TPR_16"/>
    <property type="match status" value="1"/>
</dbReference>
<protein>
    <submittedName>
        <fullName evidence="3">Uncharacterized protein</fullName>
    </submittedName>
</protein>
<dbReference type="Pfam" id="PF13181">
    <property type="entry name" value="TPR_8"/>
    <property type="match status" value="1"/>
</dbReference>
<dbReference type="AlphaFoldDB" id="A0A511XMF8"/>
<dbReference type="SUPFAM" id="SSF53756">
    <property type="entry name" value="UDP-Glycosyltransferase/glycogen phosphorylase"/>
    <property type="match status" value="1"/>
</dbReference>
<dbReference type="Gene3D" id="1.25.40.10">
    <property type="entry name" value="Tetratricopeptide repeat domain"/>
    <property type="match status" value="1"/>
</dbReference>
<sequence length="586" mass="64548">MTTAPAIADTSETVIDSLLSRCRVFEQRKDFAAVRREALHFLAGNRSDVAALALLGRTELRLGRAGRALAPLKRCVKQSGNFIFRLLYAHCLKRLGHADEAAEELASAGRSMPVSGAAFFAAGVTFEGVGEIDLAIRFYRQSLLLAPGVPCVSHRLGRHLLDKGKPEEALELINTAIAGKADEAYYHLDQGVALELTGRLEESLAAVDNAIAVAPDNPEALHNRSHLLLLLNRSGAAITAADRALEVRPDYPATLFTRATALLKVGRWEEGWREYEWRWRSCQTPRTDIRCPPWEGGDLRGRHILLHAEQGLGDSLQFVRFATLVARLGARVSLHVPEPLVRLFRRVQGVSDVFSTLSSDAVFDCHCPLASLPMMFGITPETVPAAPYLSVAPEMAAKQGDPVRRLAENGDGNPRDLIVGLVWSGAPRKNKVRSYALDERRSLKLADLEPLFSVSGIRFVSFQLDEAAQQRVETGFPLTDVTQGITDFADTAARLTGTDLLITVDTSIAHLAAGMGWPVWMLSRFDGCWRWLEGRSDTPWYPTMRIIRQEAPGDWAGAVGAARRMLAGEVQQRQFYREKALSENLT</sequence>
<dbReference type="InterPro" id="IPR011990">
    <property type="entry name" value="TPR-like_helical_dom_sf"/>
</dbReference>
<keyword evidence="1" id="KW-0677">Repeat</keyword>
<dbReference type="InterPro" id="IPR019734">
    <property type="entry name" value="TPR_rpt"/>
</dbReference>
<evidence type="ECO:0000313" key="4">
    <source>
        <dbReference type="Proteomes" id="UP000321746"/>
    </source>
</evidence>
<gene>
    <name evidence="3" type="ORF">AOE01nite_23590</name>
</gene>
<dbReference type="PANTHER" id="PTHR44858:SF1">
    <property type="entry name" value="UDP-N-ACETYLGLUCOSAMINE--PEPTIDE N-ACETYLGLUCOSAMINYLTRANSFERASE SPINDLY-RELATED"/>
    <property type="match status" value="1"/>
</dbReference>
<dbReference type="OrthoDB" id="9778733at2"/>